<dbReference type="Proteomes" id="UP000649179">
    <property type="component" value="Unassembled WGS sequence"/>
</dbReference>
<comment type="caution">
    <text evidence="1">The sequence shown here is derived from an EMBL/GenBank/DDBJ whole genome shotgun (WGS) entry which is preliminary data.</text>
</comment>
<reference evidence="1" key="1">
    <citation type="journal article" date="2014" name="Int. J. Syst. Evol. Microbiol.">
        <title>Complete genome sequence of Corynebacterium casei LMG S-19264T (=DSM 44701T), isolated from a smear-ripened cheese.</title>
        <authorList>
            <consortium name="US DOE Joint Genome Institute (JGI-PGF)"/>
            <person name="Walter F."/>
            <person name="Albersmeier A."/>
            <person name="Kalinowski J."/>
            <person name="Ruckert C."/>
        </authorList>
    </citation>
    <scope>NUCLEOTIDE SEQUENCE</scope>
    <source>
        <strain evidence="1">CGMCC 1.16067</strain>
    </source>
</reference>
<gene>
    <name evidence="1" type="ORF">GCM10011519_18060</name>
</gene>
<dbReference type="EMBL" id="BMKQ01000001">
    <property type="protein sequence ID" value="GGF44560.1"/>
    <property type="molecule type" value="Genomic_DNA"/>
</dbReference>
<accession>A0A917F391</accession>
<evidence type="ECO:0000313" key="1">
    <source>
        <dbReference type="EMBL" id="GGF44560.1"/>
    </source>
</evidence>
<name>A0A917F391_9ACTN</name>
<reference evidence="1" key="2">
    <citation type="submission" date="2020-09" db="EMBL/GenBank/DDBJ databases">
        <authorList>
            <person name="Sun Q."/>
            <person name="Zhou Y."/>
        </authorList>
    </citation>
    <scope>NUCLEOTIDE SEQUENCE</scope>
    <source>
        <strain evidence="1">CGMCC 1.16067</strain>
    </source>
</reference>
<dbReference type="Pfam" id="PF04229">
    <property type="entry name" value="GrpB"/>
    <property type="match status" value="1"/>
</dbReference>
<dbReference type="InterPro" id="IPR043519">
    <property type="entry name" value="NT_sf"/>
</dbReference>
<dbReference type="Gene3D" id="3.30.460.10">
    <property type="entry name" value="Beta Polymerase, domain 2"/>
    <property type="match status" value="1"/>
</dbReference>
<proteinExistence type="predicted"/>
<dbReference type="SUPFAM" id="SSF81301">
    <property type="entry name" value="Nucleotidyltransferase"/>
    <property type="match status" value="1"/>
</dbReference>
<protein>
    <recommendedName>
        <fullName evidence="3">GrpB family protein</fullName>
    </recommendedName>
</protein>
<evidence type="ECO:0008006" key="3">
    <source>
        <dbReference type="Google" id="ProtNLM"/>
    </source>
</evidence>
<dbReference type="InterPro" id="IPR007344">
    <property type="entry name" value="GrpB/CoaE"/>
</dbReference>
<organism evidence="1 2">
    <name type="scientific">Marmoricola endophyticus</name>
    <dbReference type="NCBI Taxonomy" id="2040280"/>
    <lineage>
        <taxon>Bacteria</taxon>
        <taxon>Bacillati</taxon>
        <taxon>Actinomycetota</taxon>
        <taxon>Actinomycetes</taxon>
        <taxon>Propionibacteriales</taxon>
        <taxon>Nocardioidaceae</taxon>
        <taxon>Marmoricola</taxon>
    </lineage>
</organism>
<evidence type="ECO:0000313" key="2">
    <source>
        <dbReference type="Proteomes" id="UP000649179"/>
    </source>
</evidence>
<dbReference type="AlphaFoldDB" id="A0A917F391"/>
<keyword evidence="2" id="KW-1185">Reference proteome</keyword>
<dbReference type="PANTHER" id="PTHR34822">
    <property type="entry name" value="GRPB DOMAIN PROTEIN (AFU_ORTHOLOGUE AFUA_1G01530)"/>
    <property type="match status" value="1"/>
</dbReference>
<sequence>MPSRADIVAFPAIAVPEGESPWVRGQETQETPVVVTYDDAWPGEFDRLAARLDAALGPRVLLLQHVGSTSVPGLAAKPIIDADLVVADPEAEPGYLPALEALGFELRVREPWWFGHRCLRGQDPRSNLHVFGPESPEPWKHRVFRDHLRRDTEDRDRYAALKREAADDSAAAGESTMAYNARKERLIHEIYARAFAAAGLT</sequence>
<dbReference type="PANTHER" id="PTHR34822:SF1">
    <property type="entry name" value="GRPB FAMILY PROTEIN"/>
    <property type="match status" value="1"/>
</dbReference>
<dbReference type="RefSeq" id="WP_229660734.1">
    <property type="nucleotide sequence ID" value="NZ_BMKQ01000001.1"/>
</dbReference>